<dbReference type="RefSeq" id="WP_034625970.1">
    <property type="nucleotide sequence ID" value="NZ_AXNT01000016.1"/>
</dbReference>
<evidence type="ECO:0000256" key="2">
    <source>
        <dbReference type="ARBA" id="ARBA00010792"/>
    </source>
</evidence>
<dbReference type="Pfam" id="PF09335">
    <property type="entry name" value="VTT_dom"/>
    <property type="match status" value="1"/>
</dbReference>
<protein>
    <submittedName>
        <fullName evidence="9">Membrane protein</fullName>
    </submittedName>
</protein>
<evidence type="ECO:0000259" key="8">
    <source>
        <dbReference type="Pfam" id="PF09335"/>
    </source>
</evidence>
<keyword evidence="10" id="KW-1185">Reference proteome</keyword>
<organism evidence="9 10">
    <name type="scientific">Cellulomonas cellasea DSM 20118</name>
    <dbReference type="NCBI Taxonomy" id="1408250"/>
    <lineage>
        <taxon>Bacteria</taxon>
        <taxon>Bacillati</taxon>
        <taxon>Actinomycetota</taxon>
        <taxon>Actinomycetes</taxon>
        <taxon>Micrococcales</taxon>
        <taxon>Cellulomonadaceae</taxon>
        <taxon>Cellulomonas</taxon>
    </lineage>
</organism>
<dbReference type="PANTHER" id="PTHR42709">
    <property type="entry name" value="ALKALINE PHOSPHATASE LIKE PROTEIN"/>
    <property type="match status" value="1"/>
</dbReference>
<name>A0A0A0BAW8_9CELL</name>
<evidence type="ECO:0000256" key="3">
    <source>
        <dbReference type="ARBA" id="ARBA00022475"/>
    </source>
</evidence>
<dbReference type="STRING" id="1408250.Q760_05635"/>
<feature type="transmembrane region" description="Helical" evidence="7">
    <location>
        <begin position="62"/>
        <end position="84"/>
    </location>
</feature>
<evidence type="ECO:0000256" key="6">
    <source>
        <dbReference type="ARBA" id="ARBA00023136"/>
    </source>
</evidence>
<comment type="subcellular location">
    <subcellularLocation>
        <location evidence="1">Cell membrane</location>
        <topology evidence="1">Multi-pass membrane protein</topology>
    </subcellularLocation>
</comment>
<keyword evidence="5 7" id="KW-1133">Transmembrane helix</keyword>
<evidence type="ECO:0000313" key="10">
    <source>
        <dbReference type="Proteomes" id="UP000029833"/>
    </source>
</evidence>
<accession>A0A0A0BAW8</accession>
<dbReference type="EMBL" id="AXNT01000016">
    <property type="protein sequence ID" value="KGM03328.1"/>
    <property type="molecule type" value="Genomic_DNA"/>
</dbReference>
<evidence type="ECO:0000256" key="5">
    <source>
        <dbReference type="ARBA" id="ARBA00022989"/>
    </source>
</evidence>
<comment type="caution">
    <text evidence="9">The sequence shown here is derived from an EMBL/GenBank/DDBJ whole genome shotgun (WGS) entry which is preliminary data.</text>
</comment>
<comment type="similarity">
    <text evidence="2">Belongs to the DedA family.</text>
</comment>
<dbReference type="PANTHER" id="PTHR42709:SF6">
    <property type="entry name" value="UNDECAPRENYL PHOSPHATE TRANSPORTER A"/>
    <property type="match status" value="1"/>
</dbReference>
<feature type="transmembrane region" description="Helical" evidence="7">
    <location>
        <begin position="184"/>
        <end position="201"/>
    </location>
</feature>
<feature type="transmembrane region" description="Helical" evidence="7">
    <location>
        <begin position="12"/>
        <end position="35"/>
    </location>
</feature>
<feature type="transmembrane region" description="Helical" evidence="7">
    <location>
        <begin position="149"/>
        <end position="172"/>
    </location>
</feature>
<reference evidence="9 10" key="1">
    <citation type="submission" date="2013-10" db="EMBL/GenBank/DDBJ databases">
        <authorList>
            <person name="Wang G."/>
            <person name="Zhuang W."/>
        </authorList>
    </citation>
    <scope>NUCLEOTIDE SEQUENCE [LARGE SCALE GENOMIC DNA]</scope>
    <source>
        <strain evidence="9 10">DSM 20118</strain>
    </source>
</reference>
<dbReference type="InterPro" id="IPR051311">
    <property type="entry name" value="DedA_domain"/>
</dbReference>
<keyword evidence="4 7" id="KW-0812">Transmembrane</keyword>
<keyword evidence="6 7" id="KW-0472">Membrane</keyword>
<evidence type="ECO:0000313" key="9">
    <source>
        <dbReference type="EMBL" id="KGM03328.1"/>
    </source>
</evidence>
<dbReference type="GO" id="GO:0005886">
    <property type="term" value="C:plasma membrane"/>
    <property type="evidence" value="ECO:0007669"/>
    <property type="project" value="UniProtKB-SubCell"/>
</dbReference>
<sequence length="216" mass="22964">MLSQADPSQLTGLAGWAVSTVELLGPVGVGVLVVLETVFPPIPSEVVLPVAGLLAGQGRMSLALAVVGATAGSVVGALVLYWAGKRLGSDRLQRIADRLPLVEPRDVQRAEDWFDRHGGSAVLVGRCVPVVRSLVSIPAGVEHMPLARFLAYTTLGSAVYNGVLVSLGYALGSRWTRIGEYSDYINYAIYAAFAVAIGVFVRKRLRRRAREGAPAR</sequence>
<gene>
    <name evidence="9" type="ORF">Q760_05635</name>
</gene>
<dbReference type="AlphaFoldDB" id="A0A0A0BAW8"/>
<evidence type="ECO:0000256" key="4">
    <source>
        <dbReference type="ARBA" id="ARBA00022692"/>
    </source>
</evidence>
<dbReference type="OrthoDB" id="9813426at2"/>
<keyword evidence="3" id="KW-1003">Cell membrane</keyword>
<feature type="domain" description="VTT" evidence="8">
    <location>
        <begin position="42"/>
        <end position="169"/>
    </location>
</feature>
<evidence type="ECO:0000256" key="7">
    <source>
        <dbReference type="SAM" id="Phobius"/>
    </source>
</evidence>
<dbReference type="Proteomes" id="UP000029833">
    <property type="component" value="Unassembled WGS sequence"/>
</dbReference>
<evidence type="ECO:0000256" key="1">
    <source>
        <dbReference type="ARBA" id="ARBA00004651"/>
    </source>
</evidence>
<dbReference type="InterPro" id="IPR032816">
    <property type="entry name" value="VTT_dom"/>
</dbReference>
<proteinExistence type="inferred from homology"/>